<organism evidence="2 3">
    <name type="scientific">Colletotrichum tofieldiae</name>
    <dbReference type="NCBI Taxonomy" id="708197"/>
    <lineage>
        <taxon>Eukaryota</taxon>
        <taxon>Fungi</taxon>
        <taxon>Dikarya</taxon>
        <taxon>Ascomycota</taxon>
        <taxon>Pezizomycotina</taxon>
        <taxon>Sordariomycetes</taxon>
        <taxon>Hypocreomycetidae</taxon>
        <taxon>Glomerellales</taxon>
        <taxon>Glomerellaceae</taxon>
        <taxon>Colletotrichum</taxon>
        <taxon>Colletotrichum spaethianum species complex</taxon>
    </lineage>
</organism>
<feature type="region of interest" description="Disordered" evidence="1">
    <location>
        <begin position="1"/>
        <end position="21"/>
    </location>
</feature>
<reference evidence="2 3" key="1">
    <citation type="submission" date="2015-06" db="EMBL/GenBank/DDBJ databases">
        <title>Survival trade-offs in plant roots during colonization by closely related pathogenic and mutualistic fungi.</title>
        <authorList>
            <person name="Hacquard S."/>
            <person name="Kracher B."/>
            <person name="Hiruma K."/>
            <person name="Weinman A."/>
            <person name="Muench P."/>
            <person name="Garrido Oter R."/>
            <person name="Ver Loren van Themaat E."/>
            <person name="Dallerey J.-F."/>
            <person name="Damm U."/>
            <person name="Henrissat B."/>
            <person name="Lespinet O."/>
            <person name="Thon M."/>
            <person name="Kemen E."/>
            <person name="McHardy A.C."/>
            <person name="Schulze-Lefert P."/>
            <person name="O'Connell R.J."/>
        </authorList>
    </citation>
    <scope>NUCLEOTIDE SEQUENCE [LARGE SCALE GENOMIC DNA]</scope>
    <source>
        <strain evidence="2 3">0861</strain>
    </source>
</reference>
<gene>
    <name evidence="2" type="ORF">CT0861_10335</name>
</gene>
<comment type="caution">
    <text evidence="2">The sequence shown here is derived from an EMBL/GenBank/DDBJ whole genome shotgun (WGS) entry which is preliminary data.</text>
</comment>
<dbReference type="EMBL" id="LFIV01000182">
    <property type="protein sequence ID" value="KZL66297.1"/>
    <property type="molecule type" value="Genomic_DNA"/>
</dbReference>
<dbReference type="Proteomes" id="UP000076552">
    <property type="component" value="Unassembled WGS sequence"/>
</dbReference>
<protein>
    <submittedName>
        <fullName evidence="2">Uncharacterized protein</fullName>
    </submittedName>
</protein>
<feature type="compositionally biased region" description="Pro residues" evidence="1">
    <location>
        <begin position="8"/>
        <end position="18"/>
    </location>
</feature>
<dbReference type="AlphaFoldDB" id="A0A166P1R0"/>
<keyword evidence="3" id="KW-1185">Reference proteome</keyword>
<evidence type="ECO:0000313" key="3">
    <source>
        <dbReference type="Proteomes" id="UP000076552"/>
    </source>
</evidence>
<sequence>MSEVPDPNQTPPSGPAAPAPTIKLEASDIPADWATRTMKEKVQWLNTQPLPSDPTVSLGSCYDRGTRFNVYAFGVWKLVAAIQAEVDAKGDQGGKLREYANLMMSTFKQGLGFYSNAVAADCMELLDNGKYGDKAQPLTPMTIPGISAIEAEMANAPAGPSKIPVGSSAEQTSIWAAIHNVITIMTKSDALNQPRMNLGGTSWATLFHAFLDAGKKFWEEWKKTSSNSGFTSIEVSGPGSSFKEVGSESVLEPCFISLL</sequence>
<accession>A0A166P1R0</accession>
<evidence type="ECO:0000313" key="2">
    <source>
        <dbReference type="EMBL" id="KZL66297.1"/>
    </source>
</evidence>
<name>A0A166P1R0_9PEZI</name>
<evidence type="ECO:0000256" key="1">
    <source>
        <dbReference type="SAM" id="MobiDB-lite"/>
    </source>
</evidence>
<proteinExistence type="predicted"/>